<accession>A0A8J6NA61</accession>
<proteinExistence type="predicted"/>
<name>A0A8J6NA61_9BACT</name>
<gene>
    <name evidence="1" type="ORF">H8E79_02165</name>
</gene>
<dbReference type="AlphaFoldDB" id="A0A8J6NA61"/>
<dbReference type="Proteomes" id="UP000599024">
    <property type="component" value="Unassembled WGS sequence"/>
</dbReference>
<evidence type="ECO:0000313" key="1">
    <source>
        <dbReference type="EMBL" id="MBC8207956.1"/>
    </source>
</evidence>
<evidence type="ECO:0000313" key="2">
    <source>
        <dbReference type="Proteomes" id="UP000599024"/>
    </source>
</evidence>
<organism evidence="1 2">
    <name type="scientific">Candidatus Desulfatifera sulfidica</name>
    <dbReference type="NCBI Taxonomy" id="2841691"/>
    <lineage>
        <taxon>Bacteria</taxon>
        <taxon>Pseudomonadati</taxon>
        <taxon>Thermodesulfobacteriota</taxon>
        <taxon>Desulfobulbia</taxon>
        <taxon>Desulfobulbales</taxon>
        <taxon>Desulfobulbaceae</taxon>
        <taxon>Candidatus Desulfatifera</taxon>
    </lineage>
</organism>
<protein>
    <submittedName>
        <fullName evidence="1">Uncharacterized protein</fullName>
    </submittedName>
</protein>
<comment type="caution">
    <text evidence="1">The sequence shown here is derived from an EMBL/GenBank/DDBJ whole genome shotgun (WGS) entry which is preliminary data.</text>
</comment>
<reference evidence="1 2" key="1">
    <citation type="submission" date="2020-08" db="EMBL/GenBank/DDBJ databases">
        <title>Bridging the membrane lipid divide: bacteria of the FCB group superphylum have the potential to synthesize archaeal ether lipids.</title>
        <authorList>
            <person name="Villanueva L."/>
            <person name="Von Meijenfeldt F.A.B."/>
            <person name="Westbye A.B."/>
            <person name="Yadav S."/>
            <person name="Hopmans E.C."/>
            <person name="Dutilh B.E."/>
            <person name="Sinninghe Damste J.S."/>
        </authorList>
    </citation>
    <scope>NUCLEOTIDE SEQUENCE [LARGE SCALE GENOMIC DNA]</scope>
    <source>
        <strain evidence="1">NIOZ-UU81</strain>
    </source>
</reference>
<dbReference type="EMBL" id="JACNLK010000024">
    <property type="protein sequence ID" value="MBC8207956.1"/>
    <property type="molecule type" value="Genomic_DNA"/>
</dbReference>
<sequence>MLFGFGAEACARTEETDWFVDRYHEALSSRLTEPILWLDDFFGDRQVDDLDQATMLVRWRSSVRIMEGEGVTLPQRLRARARLPHLSERLHLLFEGDDLKETCAEQIGVTAGECLSDPDAQSQASLGLMYLMYDSLRDRLDVSSGARLRWPADYYVRLGYERLLHLGRANVVRLSETGVWRSLEGYSATSRVDLDRRLSDQFSSRFSLYVTWNEDVSGIDWGGEASLYQQLSSRSALSFDLGMYGDNRPSTVVETYRAGCRYRSNFFRPWLFWAVEPEVRYVLDDDGRERNMIQGITFSIEVLFSEKDWWQP</sequence>